<dbReference type="HAMAP" id="MF_00527">
    <property type="entry name" value="3MGH"/>
    <property type="match status" value="1"/>
</dbReference>
<comment type="caution">
    <text evidence="6">The sequence shown here is derived from an EMBL/GenBank/DDBJ whole genome shotgun (WGS) entry which is preliminary data.</text>
</comment>
<gene>
    <name evidence="6" type="ORF">BKH20_05400</name>
</gene>
<dbReference type="OrthoDB" id="9794313at2"/>
<comment type="similarity">
    <text evidence="1 5">Belongs to the DNA glycosylase MPG family.</text>
</comment>
<dbReference type="InterPro" id="IPR011034">
    <property type="entry name" value="Formyl_transferase-like_C_sf"/>
</dbReference>
<dbReference type="PANTHER" id="PTHR10429:SF0">
    <property type="entry name" value="DNA-3-METHYLADENINE GLYCOSYLASE"/>
    <property type="match status" value="1"/>
</dbReference>
<dbReference type="Pfam" id="PF02245">
    <property type="entry name" value="Pur_DNA_glyco"/>
    <property type="match status" value="1"/>
</dbReference>
<name>A0A1Q8WJD1_9ACTO</name>
<keyword evidence="3 5" id="KW-0378">Hydrolase</keyword>
<dbReference type="GO" id="GO:0003677">
    <property type="term" value="F:DNA binding"/>
    <property type="evidence" value="ECO:0007669"/>
    <property type="project" value="InterPro"/>
</dbReference>
<evidence type="ECO:0000256" key="4">
    <source>
        <dbReference type="ARBA" id="ARBA00023204"/>
    </source>
</evidence>
<keyword evidence="4 5" id="KW-0234">DNA repair</keyword>
<dbReference type="PANTHER" id="PTHR10429">
    <property type="entry name" value="DNA-3-METHYLADENINE GLYCOSYLASE"/>
    <property type="match status" value="1"/>
</dbReference>
<dbReference type="EC" id="3.2.2.-" evidence="5"/>
<dbReference type="EMBL" id="MSKS01000016">
    <property type="protein sequence ID" value="OLO70659.1"/>
    <property type="molecule type" value="Genomic_DNA"/>
</dbReference>
<reference evidence="6 7" key="1">
    <citation type="submission" date="2016-12" db="EMBL/GenBank/DDBJ databases">
        <title>Genomic comparison of strains in the 'Actinomyces naeslundii' group.</title>
        <authorList>
            <person name="Mughal S.R."/>
            <person name="Do T."/>
            <person name="Gilbert S.C."/>
            <person name="Witherden E.A."/>
            <person name="Didelot X."/>
            <person name="Beighton D."/>
        </authorList>
    </citation>
    <scope>NUCLEOTIDE SEQUENCE [LARGE SCALE GENOMIC DNA]</scope>
    <source>
        <strain evidence="6 7">WE8B-23</strain>
    </source>
</reference>
<proteinExistence type="inferred from homology"/>
<sequence>MSGGGMGETVTELSSEVASLLRCDSLEVAPALLGAVIAVSDSHGRVAIRLTEVEAYRGEKDPGSHAFRGRTARNASMFEAGGRIYVYFTYGMHHCLNIVTGPEGVSRAVLLRGGEVVEGIEQARARRPAARTDRDLARGPARLCAALGLDRSDDGALLGGPGSRISLTLPEPQRAPDAGRIRRGPRTGVAGPGGDGDAFPWRFWLDGEPTVSTYRPAVTRRRSQD</sequence>
<dbReference type="InterPro" id="IPR036995">
    <property type="entry name" value="MPG_sf"/>
</dbReference>
<dbReference type="NCBIfam" id="TIGR00567">
    <property type="entry name" value="3mg"/>
    <property type="match status" value="1"/>
</dbReference>
<evidence type="ECO:0000256" key="2">
    <source>
        <dbReference type="ARBA" id="ARBA00022763"/>
    </source>
</evidence>
<dbReference type="NCBIfam" id="NF002003">
    <property type="entry name" value="PRK00802.1-3"/>
    <property type="match status" value="1"/>
</dbReference>
<dbReference type="GO" id="GO:0003905">
    <property type="term" value="F:alkylbase DNA N-glycosylase activity"/>
    <property type="evidence" value="ECO:0007669"/>
    <property type="project" value="InterPro"/>
</dbReference>
<evidence type="ECO:0000256" key="3">
    <source>
        <dbReference type="ARBA" id="ARBA00022801"/>
    </source>
</evidence>
<evidence type="ECO:0000256" key="1">
    <source>
        <dbReference type="ARBA" id="ARBA00009232"/>
    </source>
</evidence>
<accession>A0A1Q8WJD1</accession>
<dbReference type="InterPro" id="IPR003180">
    <property type="entry name" value="MPG"/>
</dbReference>
<dbReference type="STRING" id="544580.AXE84_09950"/>
<dbReference type="CDD" id="cd00540">
    <property type="entry name" value="AAG"/>
    <property type="match status" value="1"/>
</dbReference>
<protein>
    <recommendedName>
        <fullName evidence="5">Putative 3-methyladenine DNA glycosylase</fullName>
        <ecNumber evidence="5">3.2.2.-</ecNumber>
    </recommendedName>
</protein>
<evidence type="ECO:0000313" key="7">
    <source>
        <dbReference type="Proteomes" id="UP000185963"/>
    </source>
</evidence>
<dbReference type="AlphaFoldDB" id="A0A1Q8WJD1"/>
<keyword evidence="2 5" id="KW-0227">DNA damage</keyword>
<dbReference type="Gene3D" id="3.10.300.10">
    <property type="entry name" value="Methylpurine-DNA glycosylase (MPG)"/>
    <property type="match status" value="1"/>
</dbReference>
<evidence type="ECO:0000256" key="5">
    <source>
        <dbReference type="HAMAP-Rule" id="MF_00527"/>
    </source>
</evidence>
<dbReference type="Proteomes" id="UP000185963">
    <property type="component" value="Unassembled WGS sequence"/>
</dbReference>
<evidence type="ECO:0000313" key="6">
    <source>
        <dbReference type="EMBL" id="OLO70659.1"/>
    </source>
</evidence>
<dbReference type="GO" id="GO:0006284">
    <property type="term" value="P:base-excision repair"/>
    <property type="evidence" value="ECO:0007669"/>
    <property type="project" value="InterPro"/>
</dbReference>
<organism evidence="6 7">
    <name type="scientific">Actinomyces oris</name>
    <dbReference type="NCBI Taxonomy" id="544580"/>
    <lineage>
        <taxon>Bacteria</taxon>
        <taxon>Bacillati</taxon>
        <taxon>Actinomycetota</taxon>
        <taxon>Actinomycetes</taxon>
        <taxon>Actinomycetales</taxon>
        <taxon>Actinomycetaceae</taxon>
        <taxon>Actinomyces</taxon>
    </lineage>
</organism>
<dbReference type="SUPFAM" id="SSF50486">
    <property type="entry name" value="FMT C-terminal domain-like"/>
    <property type="match status" value="1"/>
</dbReference>